<dbReference type="Pfam" id="PF13185">
    <property type="entry name" value="GAF_2"/>
    <property type="match status" value="2"/>
</dbReference>
<dbReference type="PANTHER" id="PTHR45138">
    <property type="entry name" value="REGULATORY COMPONENTS OF SENSORY TRANSDUCTION SYSTEM"/>
    <property type="match status" value="1"/>
</dbReference>
<feature type="transmembrane region" description="Helical" evidence="1">
    <location>
        <begin position="68"/>
        <end position="92"/>
    </location>
</feature>
<dbReference type="PROSITE" id="PS50887">
    <property type="entry name" value="GGDEF"/>
    <property type="match status" value="1"/>
</dbReference>
<dbReference type="EMBL" id="VBAO01000068">
    <property type="protein sequence ID" value="TMI83599.1"/>
    <property type="molecule type" value="Genomic_DNA"/>
</dbReference>
<dbReference type="InterPro" id="IPR043128">
    <property type="entry name" value="Rev_trsase/Diguanyl_cyclase"/>
</dbReference>
<dbReference type="Pfam" id="PF01590">
    <property type="entry name" value="GAF"/>
    <property type="match status" value="1"/>
</dbReference>
<dbReference type="SUPFAM" id="SSF55073">
    <property type="entry name" value="Nucleotide cyclase"/>
    <property type="match status" value="1"/>
</dbReference>
<name>A0A537JJ86_9BACT</name>
<keyword evidence="1" id="KW-0472">Membrane</keyword>
<dbReference type="GO" id="GO:1902201">
    <property type="term" value="P:negative regulation of bacterial-type flagellum-dependent cell motility"/>
    <property type="evidence" value="ECO:0007669"/>
    <property type="project" value="TreeGrafter"/>
</dbReference>
<dbReference type="InterPro" id="IPR003018">
    <property type="entry name" value="GAF"/>
</dbReference>
<dbReference type="SMART" id="SM00267">
    <property type="entry name" value="GGDEF"/>
    <property type="match status" value="1"/>
</dbReference>
<dbReference type="SUPFAM" id="SSF55781">
    <property type="entry name" value="GAF domain-like"/>
    <property type="match status" value="3"/>
</dbReference>
<keyword evidence="1" id="KW-0812">Transmembrane</keyword>
<reference evidence="3 4" key="1">
    <citation type="journal article" date="2019" name="Nat. Microbiol.">
        <title>Mediterranean grassland soil C-N compound turnover is dependent on rainfall and depth, and is mediated by genomically divergent microorganisms.</title>
        <authorList>
            <person name="Diamond S."/>
            <person name="Andeer P.F."/>
            <person name="Li Z."/>
            <person name="Crits-Christoph A."/>
            <person name="Burstein D."/>
            <person name="Anantharaman K."/>
            <person name="Lane K.R."/>
            <person name="Thomas B.C."/>
            <person name="Pan C."/>
            <person name="Northen T.R."/>
            <person name="Banfield J.F."/>
        </authorList>
    </citation>
    <scope>NUCLEOTIDE SEQUENCE [LARGE SCALE GENOMIC DNA]</scope>
    <source>
        <strain evidence="3">NP_7</strain>
    </source>
</reference>
<dbReference type="InterPro" id="IPR029016">
    <property type="entry name" value="GAF-like_dom_sf"/>
</dbReference>
<dbReference type="Pfam" id="PF00990">
    <property type="entry name" value="GGDEF"/>
    <property type="match status" value="1"/>
</dbReference>
<proteinExistence type="predicted"/>
<feature type="transmembrane region" description="Helical" evidence="1">
    <location>
        <begin position="179"/>
        <end position="204"/>
    </location>
</feature>
<dbReference type="InterPro" id="IPR050469">
    <property type="entry name" value="Diguanylate_Cyclase"/>
</dbReference>
<dbReference type="PANTHER" id="PTHR45138:SF9">
    <property type="entry name" value="DIGUANYLATE CYCLASE DGCM-RELATED"/>
    <property type="match status" value="1"/>
</dbReference>
<keyword evidence="1" id="KW-1133">Transmembrane helix</keyword>
<dbReference type="InterPro" id="IPR029787">
    <property type="entry name" value="Nucleotide_cyclase"/>
</dbReference>
<feature type="transmembrane region" description="Helical" evidence="1">
    <location>
        <begin position="6"/>
        <end position="27"/>
    </location>
</feature>
<dbReference type="Gene3D" id="3.30.450.40">
    <property type="match status" value="3"/>
</dbReference>
<dbReference type="InterPro" id="IPR000160">
    <property type="entry name" value="GGDEF_dom"/>
</dbReference>
<evidence type="ECO:0000259" key="2">
    <source>
        <dbReference type="PROSITE" id="PS50887"/>
    </source>
</evidence>
<dbReference type="GO" id="GO:0043709">
    <property type="term" value="P:cell adhesion involved in single-species biofilm formation"/>
    <property type="evidence" value="ECO:0007669"/>
    <property type="project" value="TreeGrafter"/>
</dbReference>
<feature type="transmembrane region" description="Helical" evidence="1">
    <location>
        <begin position="144"/>
        <end position="167"/>
    </location>
</feature>
<sequence>MATRRTIVTWLVTWGSAIAGAAAIAALGRGTVFPPVAVLLIVTALCAAAEHIQIPIPSGGYLSFGPAVSLPAIVLLGPVPAAWTAAAGTMICDQLLHRRPIPTMLFNVGHRILAILLTGVAWTALVRGMPATGRATLLVYEETLLVAVLALLVVYAAAATLQVAAFLSTFRQEPFWTVLASGAMWQLPTTVILGAFGLAASVLFNDTQAVGSVGYLLTAILTVSLMTLLYTSRRQQLHELTNLHTAVADLLQTLDLGEVLNLLADKVTGIAKPHRLWITLHRSDGGYEVALAKTEGVDPDLLKPSPEELEWGVLGWVLANRRSQRIPDYQQDPRQTRGSSAIFHPDHVRAVLIAPLLAGVEPVGAITLTKPIPDYFTEYQERVVSTLAAQAAVVVRNAQLYETSQRTLAHFEALKAISERINSQQDLQAAFDLIATSAHEVLGADRCALYLGEVGKEITHTFTRGLPPEHLQGAVARLKEGIGLLSVAMRQKEPIIATDALQDPRASREMAQGAGYRTVASFPLRYRETIIGVLALYHDGVRPYGPPDTALGMAFANQAAIAVQNTRLLEEAGHRAHQLGLLNRIFTRVATSLSPRDLFDALVEELHTTLGYPLVTIRRVDGGLLRDVAHRGYTGIQETSPINAGIIGRVARTGQAAFVMDVTRDPDYIAWDPRVTQQACVPITHQERVVGVINVEVIEPTLRPDDLHLLTTLAGYAAVALEKAQLYEQTQALATTDGLTGLLNYRAFWQSMERELERSMRYGLPLALIMIEIDKFKRFNDAYGHLRGDEVIRMIARVLQQEHRAQIDIVARYGGDEFMILLPHTQKVTAAEVAERIRRAAEATPLISAVELASVTLSLGVACYPEDGKSPDALVEAVDRSMYKAKQQGGNAVAVANTS</sequence>
<feature type="domain" description="GGDEF" evidence="2">
    <location>
        <begin position="764"/>
        <end position="898"/>
    </location>
</feature>
<feature type="transmembrane region" description="Helical" evidence="1">
    <location>
        <begin position="104"/>
        <end position="124"/>
    </location>
</feature>
<dbReference type="GO" id="GO:0052621">
    <property type="term" value="F:diguanylate cyclase activity"/>
    <property type="evidence" value="ECO:0007669"/>
    <property type="project" value="TreeGrafter"/>
</dbReference>
<dbReference type="CDD" id="cd01949">
    <property type="entry name" value="GGDEF"/>
    <property type="match status" value="1"/>
</dbReference>
<dbReference type="AlphaFoldDB" id="A0A537JJ86"/>
<dbReference type="GO" id="GO:0005886">
    <property type="term" value="C:plasma membrane"/>
    <property type="evidence" value="ECO:0007669"/>
    <property type="project" value="TreeGrafter"/>
</dbReference>
<dbReference type="Gene3D" id="1.10.1760.20">
    <property type="match status" value="1"/>
</dbReference>
<gene>
    <name evidence="3" type="ORF">E6H04_02590</name>
</gene>
<comment type="caution">
    <text evidence="3">The sequence shown here is derived from an EMBL/GenBank/DDBJ whole genome shotgun (WGS) entry which is preliminary data.</text>
</comment>
<dbReference type="NCBIfam" id="TIGR00254">
    <property type="entry name" value="GGDEF"/>
    <property type="match status" value="1"/>
</dbReference>
<dbReference type="SMART" id="SM00065">
    <property type="entry name" value="GAF"/>
    <property type="match status" value="3"/>
</dbReference>
<feature type="transmembrane region" description="Helical" evidence="1">
    <location>
        <begin position="36"/>
        <end position="56"/>
    </location>
</feature>
<evidence type="ECO:0000256" key="1">
    <source>
        <dbReference type="SAM" id="Phobius"/>
    </source>
</evidence>
<dbReference type="Proteomes" id="UP000320048">
    <property type="component" value="Unassembled WGS sequence"/>
</dbReference>
<accession>A0A537JJ86</accession>
<evidence type="ECO:0000313" key="3">
    <source>
        <dbReference type="EMBL" id="TMI83599.1"/>
    </source>
</evidence>
<dbReference type="FunFam" id="3.30.70.270:FF:000001">
    <property type="entry name" value="Diguanylate cyclase domain protein"/>
    <property type="match status" value="1"/>
</dbReference>
<evidence type="ECO:0000313" key="4">
    <source>
        <dbReference type="Proteomes" id="UP000320048"/>
    </source>
</evidence>
<feature type="transmembrane region" description="Helical" evidence="1">
    <location>
        <begin position="210"/>
        <end position="230"/>
    </location>
</feature>
<dbReference type="Gene3D" id="3.30.70.270">
    <property type="match status" value="1"/>
</dbReference>
<organism evidence="3 4">
    <name type="scientific">Candidatus Segetimicrobium genomatis</name>
    <dbReference type="NCBI Taxonomy" id="2569760"/>
    <lineage>
        <taxon>Bacteria</taxon>
        <taxon>Bacillati</taxon>
        <taxon>Candidatus Sysuimicrobiota</taxon>
        <taxon>Candidatus Sysuimicrobiia</taxon>
        <taxon>Candidatus Sysuimicrobiales</taxon>
        <taxon>Candidatus Segetimicrobiaceae</taxon>
        <taxon>Candidatus Segetimicrobium</taxon>
    </lineage>
</organism>
<protein>
    <submittedName>
        <fullName evidence="3">Diguanylate cyclase</fullName>
    </submittedName>
</protein>